<evidence type="ECO:0000313" key="12">
    <source>
        <dbReference type="Proteomes" id="UP000317650"/>
    </source>
</evidence>
<dbReference type="PANTHER" id="PTHR31942:SF131">
    <property type="entry name" value="OS05G0183566 PROTEIN"/>
    <property type="match status" value="1"/>
</dbReference>
<comment type="subcellular location">
    <subcellularLocation>
        <location evidence="1 8">Membrane</location>
        <topology evidence="1 8">Multi-pass membrane protein</topology>
    </subcellularLocation>
</comment>
<reference evidence="11 12" key="1">
    <citation type="journal article" date="2019" name="Nat. Plants">
        <title>Genome sequencing of Musa balbisiana reveals subgenome evolution and function divergence in polyploid bananas.</title>
        <authorList>
            <person name="Yao X."/>
        </authorList>
    </citation>
    <scope>NUCLEOTIDE SEQUENCE [LARGE SCALE GENOMIC DNA]</scope>
    <source>
        <strain evidence="12">cv. DH-PKW</strain>
        <tissue evidence="11">Leaves</tissue>
    </source>
</reference>
<feature type="transmembrane region" description="Helical" evidence="10">
    <location>
        <begin position="425"/>
        <end position="449"/>
    </location>
</feature>
<sequence>MAGGDAGDSRDLDQTPTWAVAAVSSVIILISLLLEKGLHHLGESRFRRSASLSVYPWRDSVDGKWLTKKHKKTLFDALEKVKAELMILGFISLLLTIGEIYITKICIPYKVAETMLPCPLKNNTLTSEAGGGNHRRLLMDQNAKRRILAAGSAASCPMGKVPLISVNGLHQLHIFIFFLAVLHVANSALIMAFGRAKIHAWKEWEKETQSVDYAFSSGWHGALCDSWLEAAMSQFWHEPTGWHGALCDSWLEAAMSQFWHEPTDPSRFRFADEITFVKRHASFWSRITILLYVVSFFNQFLRSVSKVDYLTMRHGFISVHLAPGTKFNFKRYIKRAMEDDFKVVVGVSPILWASAVIVLLLNVHGWQELFWASMVPLVIILAVGMKLQAIISMMANEIRERHTVVQGVPLVHLSDQHFWFGHPRYVLFLLHLALFQNAFQITYFFWIWYEFGLKSCFHNDFKFIIARIIIGVGGQILCSYFTLPLYALVSQMGSHLKRSIFDEHTSKALKRWHQGVKKKLKETSHSRSRTPSPGVSPRASLSVSPVHSMHRYRSIGPTGEVHYRSPRGGASDHHNSGGEAEISSSEINHVAGPTEQQLHVEEGQYQENFSFSFAQLPAQSGQQSE</sequence>
<dbReference type="GO" id="GO:0016020">
    <property type="term" value="C:membrane"/>
    <property type="evidence" value="ECO:0007669"/>
    <property type="project" value="UniProtKB-SubCell"/>
</dbReference>
<feature type="region of interest" description="Disordered" evidence="9">
    <location>
        <begin position="517"/>
        <end position="606"/>
    </location>
</feature>
<dbReference type="AlphaFoldDB" id="A0A4S8KE34"/>
<keyword evidence="5 8" id="KW-1133">Transmembrane helix</keyword>
<organism evidence="11 12">
    <name type="scientific">Musa balbisiana</name>
    <name type="common">Banana</name>
    <dbReference type="NCBI Taxonomy" id="52838"/>
    <lineage>
        <taxon>Eukaryota</taxon>
        <taxon>Viridiplantae</taxon>
        <taxon>Streptophyta</taxon>
        <taxon>Embryophyta</taxon>
        <taxon>Tracheophyta</taxon>
        <taxon>Spermatophyta</taxon>
        <taxon>Magnoliopsida</taxon>
        <taxon>Liliopsida</taxon>
        <taxon>Zingiberales</taxon>
        <taxon>Musaceae</taxon>
        <taxon>Musa</taxon>
    </lineage>
</organism>
<keyword evidence="6 8" id="KW-0472">Membrane</keyword>
<feature type="compositionally biased region" description="Low complexity" evidence="9">
    <location>
        <begin position="577"/>
        <end position="587"/>
    </location>
</feature>
<evidence type="ECO:0000256" key="4">
    <source>
        <dbReference type="ARBA" id="ARBA00022821"/>
    </source>
</evidence>
<dbReference type="STRING" id="52838.A0A4S8KE34"/>
<evidence type="ECO:0000256" key="9">
    <source>
        <dbReference type="SAM" id="MobiDB-lite"/>
    </source>
</evidence>
<evidence type="ECO:0000256" key="1">
    <source>
        <dbReference type="ARBA" id="ARBA00004141"/>
    </source>
</evidence>
<feature type="transmembrane region" description="Helical" evidence="10">
    <location>
        <begin position="172"/>
        <end position="193"/>
    </location>
</feature>
<keyword evidence="12" id="KW-1185">Reference proteome</keyword>
<dbReference type="Proteomes" id="UP000317650">
    <property type="component" value="Chromosome 4"/>
</dbReference>
<dbReference type="Pfam" id="PF03094">
    <property type="entry name" value="Mlo"/>
    <property type="match status" value="3"/>
</dbReference>
<name>A0A4S8KE34_MUSBA</name>
<comment type="caution">
    <text evidence="11">The sequence shown here is derived from an EMBL/GenBank/DDBJ whole genome shotgun (WGS) entry which is preliminary data.</text>
</comment>
<feature type="transmembrane region" description="Helical" evidence="10">
    <location>
        <begin position="464"/>
        <end position="489"/>
    </location>
</feature>
<feature type="compositionally biased region" description="Polar residues" evidence="9">
    <location>
        <begin position="529"/>
        <end position="545"/>
    </location>
</feature>
<feature type="transmembrane region" description="Helical" evidence="10">
    <location>
        <begin position="341"/>
        <end position="363"/>
    </location>
</feature>
<dbReference type="GO" id="GO:0005516">
    <property type="term" value="F:calmodulin binding"/>
    <property type="evidence" value="ECO:0007669"/>
    <property type="project" value="UniProtKB-KW"/>
</dbReference>
<evidence type="ECO:0000256" key="6">
    <source>
        <dbReference type="ARBA" id="ARBA00023136"/>
    </source>
</evidence>
<feature type="transmembrane region" description="Helical" evidence="10">
    <location>
        <begin position="85"/>
        <end position="102"/>
    </location>
</feature>
<accession>A0A4S8KE34</accession>
<evidence type="ECO:0000313" key="11">
    <source>
        <dbReference type="EMBL" id="THU73480.1"/>
    </source>
</evidence>
<feature type="transmembrane region" description="Helical" evidence="10">
    <location>
        <begin position="369"/>
        <end position="391"/>
    </location>
</feature>
<dbReference type="PANTHER" id="PTHR31942">
    <property type="entry name" value="MLO-LIKE PROTEIN 1"/>
    <property type="match status" value="1"/>
</dbReference>
<gene>
    <name evidence="8" type="primary">MLO</name>
    <name evidence="11" type="ORF">C4D60_Mb04t23290</name>
</gene>
<evidence type="ECO:0000256" key="2">
    <source>
        <dbReference type="ARBA" id="ARBA00006574"/>
    </source>
</evidence>
<feature type="transmembrane region" description="Helical" evidence="10">
    <location>
        <begin position="18"/>
        <end position="38"/>
    </location>
</feature>
<dbReference type="GO" id="GO:0006952">
    <property type="term" value="P:defense response"/>
    <property type="evidence" value="ECO:0007669"/>
    <property type="project" value="UniProtKB-KW"/>
</dbReference>
<keyword evidence="3 8" id="KW-0812">Transmembrane</keyword>
<evidence type="ECO:0000256" key="3">
    <source>
        <dbReference type="ARBA" id="ARBA00022692"/>
    </source>
</evidence>
<evidence type="ECO:0000256" key="10">
    <source>
        <dbReference type="SAM" id="Phobius"/>
    </source>
</evidence>
<keyword evidence="4 8" id="KW-0611">Plant defense</keyword>
<comment type="similarity">
    <text evidence="2 8">Belongs to the MLO family.</text>
</comment>
<evidence type="ECO:0000256" key="5">
    <source>
        <dbReference type="ARBA" id="ARBA00022989"/>
    </source>
</evidence>
<comment type="function">
    <text evidence="8">May be involved in modulation of pathogen defense and leaf cell death.</text>
</comment>
<dbReference type="InterPro" id="IPR004326">
    <property type="entry name" value="Mlo"/>
</dbReference>
<evidence type="ECO:0000256" key="7">
    <source>
        <dbReference type="ARBA" id="ARBA00023265"/>
    </source>
</evidence>
<dbReference type="EMBL" id="PYDT01000001">
    <property type="protein sequence ID" value="THU73480.1"/>
    <property type="molecule type" value="Genomic_DNA"/>
</dbReference>
<evidence type="ECO:0000256" key="8">
    <source>
        <dbReference type="RuleBase" id="RU280816"/>
    </source>
</evidence>
<keyword evidence="8" id="KW-0112">Calmodulin-binding</keyword>
<keyword evidence="7 8" id="KW-0568">Pathogenesis-related protein</keyword>
<protein>
    <recommendedName>
        <fullName evidence="8">MLO-like protein</fullName>
    </recommendedName>
</protein>
<proteinExistence type="inferred from homology"/>
<comment type="domain">
    <text evidence="8">The C-terminus contains a calmodulin-binding domain, which binds calmodulin in a calcium-dependent fashion.</text>
</comment>